<name>A0A4Y8PHU8_9BACT</name>
<sequence>MMDWQAEDNRAKELDRNYTGRPKKSPMFEQSIIKLKISNPEFLLTDQDLTTSQTLIFMGDRLVWVMIGPVLRGYKIARRGWSDFAIT</sequence>
<evidence type="ECO:0000256" key="1">
    <source>
        <dbReference type="SAM" id="MobiDB-lite"/>
    </source>
</evidence>
<proteinExistence type="predicted"/>
<protein>
    <submittedName>
        <fullName evidence="2">Uncharacterized protein</fullName>
    </submittedName>
</protein>
<feature type="region of interest" description="Disordered" evidence="1">
    <location>
        <begin position="1"/>
        <end position="23"/>
    </location>
</feature>
<comment type="caution">
    <text evidence="2">The sequence shown here is derived from an EMBL/GenBank/DDBJ whole genome shotgun (WGS) entry which is preliminary data.</text>
</comment>
<dbReference type="EMBL" id="LXQC01000003">
    <property type="protein sequence ID" value="TFE73220.1"/>
    <property type="molecule type" value="Genomic_DNA"/>
</dbReference>
<evidence type="ECO:0000313" key="2">
    <source>
        <dbReference type="EMBL" id="TFE73220.1"/>
    </source>
</evidence>
<dbReference type="Proteomes" id="UP000297713">
    <property type="component" value="Unassembled WGS sequence"/>
</dbReference>
<reference evidence="2 3" key="1">
    <citation type="submission" date="2016-05" db="EMBL/GenBank/DDBJ databases">
        <title>Diversity and Homogeneity among Thermoacidophilic Verrucomicrobia Methanotrophs Linked with Geographical Origin.</title>
        <authorList>
            <person name="Erikstad H.-A."/>
            <person name="Smestad N.B."/>
            <person name="Ceballos R.M."/>
            <person name="Birkeland N.-K."/>
        </authorList>
    </citation>
    <scope>NUCLEOTIDE SEQUENCE [LARGE SCALE GENOMIC DNA]</scope>
    <source>
        <strain evidence="2 3">Phi</strain>
    </source>
</reference>
<keyword evidence="3" id="KW-1185">Reference proteome</keyword>
<gene>
    <name evidence="2" type="ORF">A7Q10_10450</name>
</gene>
<feature type="compositionally biased region" description="Basic and acidic residues" evidence="1">
    <location>
        <begin position="7"/>
        <end position="18"/>
    </location>
</feature>
<evidence type="ECO:0000313" key="3">
    <source>
        <dbReference type="Proteomes" id="UP000297713"/>
    </source>
</evidence>
<organism evidence="2 3">
    <name type="scientific">Methylacidiphilum caldifontis</name>
    <dbReference type="NCBI Taxonomy" id="2795386"/>
    <lineage>
        <taxon>Bacteria</taxon>
        <taxon>Pseudomonadati</taxon>
        <taxon>Verrucomicrobiota</taxon>
        <taxon>Methylacidiphilae</taxon>
        <taxon>Methylacidiphilales</taxon>
        <taxon>Methylacidiphilaceae</taxon>
        <taxon>Methylacidiphilum (ex Ratnadevi et al. 2023)</taxon>
    </lineage>
</organism>
<dbReference type="AlphaFoldDB" id="A0A4Y8PHU8"/>
<accession>A0A4Y8PHU8</accession>